<keyword evidence="1" id="KW-0812">Transmembrane</keyword>
<keyword evidence="1" id="KW-0472">Membrane</keyword>
<dbReference type="Proteomes" id="UP001215598">
    <property type="component" value="Unassembled WGS sequence"/>
</dbReference>
<feature type="transmembrane region" description="Helical" evidence="1">
    <location>
        <begin position="41"/>
        <end position="62"/>
    </location>
</feature>
<comment type="caution">
    <text evidence="2">The sequence shown here is derived from an EMBL/GenBank/DDBJ whole genome shotgun (WGS) entry which is preliminary data.</text>
</comment>
<name>A0AAD7NGQ2_9AGAR</name>
<organism evidence="2 3">
    <name type="scientific">Mycena metata</name>
    <dbReference type="NCBI Taxonomy" id="1033252"/>
    <lineage>
        <taxon>Eukaryota</taxon>
        <taxon>Fungi</taxon>
        <taxon>Dikarya</taxon>
        <taxon>Basidiomycota</taxon>
        <taxon>Agaricomycotina</taxon>
        <taxon>Agaricomycetes</taxon>
        <taxon>Agaricomycetidae</taxon>
        <taxon>Agaricales</taxon>
        <taxon>Marasmiineae</taxon>
        <taxon>Mycenaceae</taxon>
        <taxon>Mycena</taxon>
    </lineage>
</organism>
<gene>
    <name evidence="2" type="ORF">B0H16DRAFT_630797</name>
</gene>
<dbReference type="AlphaFoldDB" id="A0AAD7NGQ2"/>
<evidence type="ECO:0000256" key="1">
    <source>
        <dbReference type="SAM" id="Phobius"/>
    </source>
</evidence>
<evidence type="ECO:0000313" key="2">
    <source>
        <dbReference type="EMBL" id="KAJ7759159.1"/>
    </source>
</evidence>
<reference evidence="2" key="1">
    <citation type="submission" date="2023-03" db="EMBL/GenBank/DDBJ databases">
        <title>Massive genome expansion in bonnet fungi (Mycena s.s.) driven by repeated elements and novel gene families across ecological guilds.</title>
        <authorList>
            <consortium name="Lawrence Berkeley National Laboratory"/>
            <person name="Harder C.B."/>
            <person name="Miyauchi S."/>
            <person name="Viragh M."/>
            <person name="Kuo A."/>
            <person name="Thoen E."/>
            <person name="Andreopoulos B."/>
            <person name="Lu D."/>
            <person name="Skrede I."/>
            <person name="Drula E."/>
            <person name="Henrissat B."/>
            <person name="Morin E."/>
            <person name="Kohler A."/>
            <person name="Barry K."/>
            <person name="LaButti K."/>
            <person name="Morin E."/>
            <person name="Salamov A."/>
            <person name="Lipzen A."/>
            <person name="Mereny Z."/>
            <person name="Hegedus B."/>
            <person name="Baldrian P."/>
            <person name="Stursova M."/>
            <person name="Weitz H."/>
            <person name="Taylor A."/>
            <person name="Grigoriev I.V."/>
            <person name="Nagy L.G."/>
            <person name="Martin F."/>
            <person name="Kauserud H."/>
        </authorList>
    </citation>
    <scope>NUCLEOTIDE SEQUENCE</scope>
    <source>
        <strain evidence="2">CBHHK182m</strain>
    </source>
</reference>
<evidence type="ECO:0000313" key="3">
    <source>
        <dbReference type="Proteomes" id="UP001215598"/>
    </source>
</evidence>
<protein>
    <submittedName>
        <fullName evidence="2">Uncharacterized protein</fullName>
    </submittedName>
</protein>
<proteinExistence type="predicted"/>
<keyword evidence="1" id="KW-1133">Transmembrane helix</keyword>
<keyword evidence="3" id="KW-1185">Reference proteome</keyword>
<sequence length="177" mass="19765">MVSCTGSDCQTVSNVQPQRGLVATCTSRIYFNATHSDRPRLYILLLLLLGLCFSLEASWLLVHMRKGLNRRTHPKKPHIYQELKGLNGTRTSERIYFCSFIGYEDGFLPSFWLEALDPHSGSDITSTALNSSRFSRGFSGGVGSRNRIPTICTRIQTITVINSVHGTRAGMIKQVHC</sequence>
<dbReference type="EMBL" id="JARKIB010000040">
    <property type="protein sequence ID" value="KAJ7759159.1"/>
    <property type="molecule type" value="Genomic_DNA"/>
</dbReference>
<accession>A0AAD7NGQ2</accession>